<feature type="transmembrane region" description="Helical" evidence="1">
    <location>
        <begin position="139"/>
        <end position="164"/>
    </location>
</feature>
<keyword evidence="1" id="KW-0812">Transmembrane</keyword>
<dbReference type="GO" id="GO:0022857">
    <property type="term" value="F:transmembrane transporter activity"/>
    <property type="evidence" value="ECO:0007669"/>
    <property type="project" value="InterPro"/>
</dbReference>
<feature type="transmembrane region" description="Helical" evidence="1">
    <location>
        <begin position="41"/>
        <end position="66"/>
    </location>
</feature>
<comment type="caution">
    <text evidence="2">The sequence shown here is derived from an EMBL/GenBank/DDBJ whole genome shotgun (WGS) entry which is preliminary data.</text>
</comment>
<gene>
    <name evidence="2" type="ORF">FYJ83_11195</name>
</gene>
<evidence type="ECO:0000313" key="2">
    <source>
        <dbReference type="EMBL" id="MSU02035.1"/>
    </source>
</evidence>
<evidence type="ECO:0000313" key="3">
    <source>
        <dbReference type="Proteomes" id="UP000469523"/>
    </source>
</evidence>
<dbReference type="AlphaFoldDB" id="A0A6N7XZY4"/>
<feature type="transmembrane region" description="Helical" evidence="1">
    <location>
        <begin position="12"/>
        <end position="29"/>
    </location>
</feature>
<dbReference type="Pfam" id="PF12822">
    <property type="entry name" value="ECF_trnsprt"/>
    <property type="match status" value="1"/>
</dbReference>
<dbReference type="InterPro" id="IPR024529">
    <property type="entry name" value="ECF_trnsprt_substrate-spec"/>
</dbReference>
<dbReference type="Gene3D" id="1.10.1760.20">
    <property type="match status" value="1"/>
</dbReference>
<organism evidence="2 3">
    <name type="scientific">Tissierella pigra</name>
    <dbReference type="NCBI Taxonomy" id="2607614"/>
    <lineage>
        <taxon>Bacteria</taxon>
        <taxon>Bacillati</taxon>
        <taxon>Bacillota</taxon>
        <taxon>Tissierellia</taxon>
        <taxon>Tissierellales</taxon>
        <taxon>Tissierellaceae</taxon>
        <taxon>Tissierella</taxon>
    </lineage>
</organism>
<name>A0A6N7XZY4_9FIRM</name>
<feature type="transmembrane region" description="Helical" evidence="1">
    <location>
        <begin position="78"/>
        <end position="97"/>
    </location>
</feature>
<dbReference type="RefSeq" id="WP_154440650.1">
    <property type="nucleotide sequence ID" value="NZ_JAHLPJ010000001.1"/>
</dbReference>
<protein>
    <submittedName>
        <fullName evidence="2">ECF transporter S component</fullName>
    </submittedName>
</protein>
<accession>A0A6N7XZY4</accession>
<keyword evidence="3" id="KW-1185">Reference proteome</keyword>
<keyword evidence="1" id="KW-1133">Transmembrane helix</keyword>
<proteinExistence type="predicted"/>
<evidence type="ECO:0000256" key="1">
    <source>
        <dbReference type="SAM" id="Phobius"/>
    </source>
</evidence>
<dbReference type="Proteomes" id="UP000469523">
    <property type="component" value="Unassembled WGS sequence"/>
</dbReference>
<dbReference type="EMBL" id="VUNQ01000023">
    <property type="protein sequence ID" value="MSU02035.1"/>
    <property type="molecule type" value="Genomic_DNA"/>
</dbReference>
<reference evidence="2 3" key="1">
    <citation type="submission" date="2019-09" db="EMBL/GenBank/DDBJ databases">
        <title>In-depth cultivation of the pig gut microbiome towards novel bacterial diversity and tailored functional studies.</title>
        <authorList>
            <person name="Wylensek D."/>
            <person name="Hitch T.C.A."/>
            <person name="Clavel T."/>
        </authorList>
    </citation>
    <scope>NUCLEOTIDE SEQUENCE [LARGE SCALE GENOMIC DNA]</scope>
    <source>
        <strain evidence="2 3">WCA3-693-APC-4?</strain>
    </source>
</reference>
<sequence length="174" mass="18730">MKNKKTNDLVLAGIFVSMGLILPIVFHGFGGGGPVFLPMHIPVLIAGFFLELPFAIAVGILTPVLSSLLTGMPPVFPVLPYMALELTVYSAVVSLLYRKLKLNVYISLIISMICGRIMAGIAVWALITFFTVQLPSPVLFIQGAIINGLPGIVIQLILIPIIVLSTNRFKNTAV</sequence>
<keyword evidence="1" id="KW-0472">Membrane</keyword>
<feature type="transmembrane region" description="Helical" evidence="1">
    <location>
        <begin position="104"/>
        <end position="127"/>
    </location>
</feature>